<dbReference type="EMBL" id="JAJVCN010000002">
    <property type="protein sequence ID" value="MCE7005454.1"/>
    <property type="molecule type" value="Genomic_DNA"/>
</dbReference>
<evidence type="ECO:0000256" key="1">
    <source>
        <dbReference type="SAM" id="MobiDB-lite"/>
    </source>
</evidence>
<organism evidence="2 3">
    <name type="scientific">Kibdelosporangium philippinense</name>
    <dbReference type="NCBI Taxonomy" id="211113"/>
    <lineage>
        <taxon>Bacteria</taxon>
        <taxon>Bacillati</taxon>
        <taxon>Actinomycetota</taxon>
        <taxon>Actinomycetes</taxon>
        <taxon>Pseudonocardiales</taxon>
        <taxon>Pseudonocardiaceae</taxon>
        <taxon>Kibdelosporangium</taxon>
    </lineage>
</organism>
<evidence type="ECO:0000313" key="3">
    <source>
        <dbReference type="Proteomes" id="UP001521150"/>
    </source>
</evidence>
<accession>A0ABS8ZDY2</accession>
<sequence length="49" mass="5377">MRVRQVYTSTNGQPSEDEGEGTPLFVMSKEEGQWRLAACQSTGVIESGE</sequence>
<proteinExistence type="predicted"/>
<evidence type="ECO:0008006" key="4">
    <source>
        <dbReference type="Google" id="ProtNLM"/>
    </source>
</evidence>
<dbReference type="Proteomes" id="UP001521150">
    <property type="component" value="Unassembled WGS sequence"/>
</dbReference>
<keyword evidence="3" id="KW-1185">Reference proteome</keyword>
<dbReference type="Gene3D" id="3.10.450.50">
    <property type="match status" value="1"/>
</dbReference>
<reference evidence="2 3" key="1">
    <citation type="submission" date="2021-12" db="EMBL/GenBank/DDBJ databases">
        <title>Genome sequence of Kibdelosporangium philippinense ATCC 49844.</title>
        <authorList>
            <person name="Fedorov E.A."/>
            <person name="Omeragic M."/>
            <person name="Shalygina K.F."/>
            <person name="Maclea K.S."/>
        </authorList>
    </citation>
    <scope>NUCLEOTIDE SEQUENCE [LARGE SCALE GENOMIC DNA]</scope>
    <source>
        <strain evidence="2 3">ATCC 49844</strain>
    </source>
</reference>
<feature type="region of interest" description="Disordered" evidence="1">
    <location>
        <begin position="1"/>
        <end position="22"/>
    </location>
</feature>
<gene>
    <name evidence="2" type="ORF">LWC34_21865</name>
</gene>
<evidence type="ECO:0000313" key="2">
    <source>
        <dbReference type="EMBL" id="MCE7005454.1"/>
    </source>
</evidence>
<dbReference type="RefSeq" id="WP_233727037.1">
    <property type="nucleotide sequence ID" value="NZ_JAJVCN010000002.1"/>
</dbReference>
<feature type="compositionally biased region" description="Polar residues" evidence="1">
    <location>
        <begin position="1"/>
        <end position="14"/>
    </location>
</feature>
<comment type="caution">
    <text evidence="2">The sequence shown here is derived from an EMBL/GenBank/DDBJ whole genome shotgun (WGS) entry which is preliminary data.</text>
</comment>
<dbReference type="InterPro" id="IPR032710">
    <property type="entry name" value="NTF2-like_dom_sf"/>
</dbReference>
<protein>
    <recommendedName>
        <fullName evidence="4">DUF4440 domain-containing protein</fullName>
    </recommendedName>
</protein>
<name>A0ABS8ZDY2_9PSEU</name>
<dbReference type="SUPFAM" id="SSF54427">
    <property type="entry name" value="NTF2-like"/>
    <property type="match status" value="1"/>
</dbReference>